<dbReference type="AlphaFoldDB" id="A0AAE0TLU9"/>
<dbReference type="GeneID" id="89963184"/>
<dbReference type="InterPro" id="IPR029058">
    <property type="entry name" value="AB_hydrolase_fold"/>
</dbReference>
<accession>A0AAE0TLU9</accession>
<dbReference type="GO" id="GO:0004806">
    <property type="term" value="F:triacylglycerol lipase activity"/>
    <property type="evidence" value="ECO:0007669"/>
    <property type="project" value="UniProtKB-EC"/>
</dbReference>
<keyword evidence="1" id="KW-0378">Hydrolase</keyword>
<proteinExistence type="predicted"/>
<reference evidence="1" key="1">
    <citation type="submission" date="2023-07" db="EMBL/GenBank/DDBJ databases">
        <title>Black Yeasts Isolated from many extreme environments.</title>
        <authorList>
            <person name="Coleine C."/>
            <person name="Stajich J.E."/>
            <person name="Selbmann L."/>
        </authorList>
    </citation>
    <scope>NUCLEOTIDE SEQUENCE</scope>
    <source>
        <strain evidence="1">CCFEE 5485</strain>
    </source>
</reference>
<dbReference type="SUPFAM" id="SSF53474">
    <property type="entry name" value="alpha/beta-Hydrolases"/>
    <property type="match status" value="1"/>
</dbReference>
<keyword evidence="2" id="KW-1185">Reference proteome</keyword>
<evidence type="ECO:0000313" key="1">
    <source>
        <dbReference type="EMBL" id="KAK3669178.1"/>
    </source>
</evidence>
<dbReference type="Proteomes" id="UP001274830">
    <property type="component" value="Unassembled WGS sequence"/>
</dbReference>
<dbReference type="EC" id="3.1.1.3" evidence="1"/>
<organism evidence="1 2">
    <name type="scientific">Recurvomyces mirabilis</name>
    <dbReference type="NCBI Taxonomy" id="574656"/>
    <lineage>
        <taxon>Eukaryota</taxon>
        <taxon>Fungi</taxon>
        <taxon>Dikarya</taxon>
        <taxon>Ascomycota</taxon>
        <taxon>Pezizomycotina</taxon>
        <taxon>Dothideomycetes</taxon>
        <taxon>Dothideomycetidae</taxon>
        <taxon>Mycosphaerellales</taxon>
        <taxon>Teratosphaeriaceae</taxon>
        <taxon>Recurvomyces</taxon>
    </lineage>
</organism>
<dbReference type="Gene3D" id="3.40.50.1820">
    <property type="entry name" value="alpha/beta hydrolase"/>
    <property type="match status" value="1"/>
</dbReference>
<protein>
    <submittedName>
        <fullName evidence="1">Lipase 2</fullName>
        <ecNumber evidence="1">3.1.1.3</ecNumber>
    </submittedName>
</protein>
<evidence type="ECO:0000313" key="2">
    <source>
        <dbReference type="Proteomes" id="UP001274830"/>
    </source>
</evidence>
<dbReference type="RefSeq" id="XP_064693469.1">
    <property type="nucleotide sequence ID" value="XM_064838644.1"/>
</dbReference>
<sequence length="331" mass="37710">MRALIHRNVLRRRRPCYPWKIYRIQTSPFHKHAPHQKEARDPRLKDVDELIKDQFATLRQDYQVPKHPIILAHGLLGFDELHLAGQNLPGIRYWYGITEALAARGVEVITATVPPSGSIEARAQRLAESIERKAGGKAVNIIGHSMATSQGLDSRYMISRLKPPNVSVRSLTTIATPHHGSAFADWMFKRIGPINIPKLYQALEFFGLESGAFQQLTMKYMADSFNPRTPDLEGVRYFSYGATLRPRFTSVFRKSHSVIQEAEGPNDGLVSVNSSRWGTYKGTLDDVSHLDQINWTNRLRWYIWTLSGHRRNFNAIAFYLDIADMLAKEGL</sequence>
<dbReference type="PANTHER" id="PTHR11440">
    <property type="entry name" value="LECITHIN-CHOLESTEROL ACYLTRANSFERASE-RELATED"/>
    <property type="match status" value="1"/>
</dbReference>
<name>A0AAE0TLU9_9PEZI</name>
<dbReference type="EMBL" id="JAUTXT010000102">
    <property type="protein sequence ID" value="KAK3669178.1"/>
    <property type="molecule type" value="Genomic_DNA"/>
</dbReference>
<comment type="caution">
    <text evidence="1">The sequence shown here is derived from an EMBL/GenBank/DDBJ whole genome shotgun (WGS) entry which is preliminary data.</text>
</comment>
<gene>
    <name evidence="1" type="primary">TGL2</name>
    <name evidence="1" type="ORF">LTR78_010932</name>
</gene>